<evidence type="ECO:0000256" key="3">
    <source>
        <dbReference type="ARBA" id="ARBA00022576"/>
    </source>
</evidence>
<dbReference type="Gene3D" id="3.40.640.10">
    <property type="entry name" value="Type I PLP-dependent aspartate aminotransferase-like (Major domain)"/>
    <property type="match status" value="1"/>
</dbReference>
<dbReference type="SUPFAM" id="SSF53383">
    <property type="entry name" value="PLP-dependent transferases"/>
    <property type="match status" value="1"/>
</dbReference>
<name>A0A507C982_9FUNG</name>
<dbReference type="EMBL" id="QEAO01000007">
    <property type="protein sequence ID" value="TPX35729.1"/>
    <property type="molecule type" value="Genomic_DNA"/>
</dbReference>
<dbReference type="AlphaFoldDB" id="A0A507C982"/>
<evidence type="ECO:0000256" key="6">
    <source>
        <dbReference type="SAM" id="MobiDB-lite"/>
    </source>
</evidence>
<dbReference type="STRING" id="1806994.A0A507C982"/>
<sequence>MNPMNSNGMLPKAKDFTSFLSKESSGRERSGLKSYIQYTRRDGMRSLGGGLPHPSLFSFASVDVAVTDYTPPAPVNGAKLSKAAESNSKQLPLPLSSGPSQKPKPTKNIHIPLFPDLKASITLAESLQYGQGQGSQKLINILHDTVQHTHKPKYSDFNIIVTAGNTDAMDKSLRLLCERGDAVLVEEWSYPSAMEQMRPMGVQLVPVKVDSEGMVPEDLIRATNEYRMANSELRLNIVYCVPTGQNPLGTNMSIERRQAFYNACQQLDLIILEDDPYSVLQLPPFTEEDADKDLEALESTYSYPGTTGLMPSLFSMDTDGRVIYMYTYSKVLAPGCRLGYVVLNAGFYERFTWLTEVTTQGASGFSQSIVTEMLSKWTPNDHYNLAINLQKHYTHKRNIIVKAAMKALHKSVTQPQLASFVVPTSGMFLWIKVNLPESYKAGIMKRIFDSLIQQNVLLVPGMEFSPFGKKGNEDAPYFRAAFCFATDEALEQAMITLGKVLKDFGCGQS</sequence>
<evidence type="ECO:0000256" key="1">
    <source>
        <dbReference type="ARBA" id="ARBA00001933"/>
    </source>
</evidence>
<feature type="region of interest" description="Disordered" evidence="6">
    <location>
        <begin position="1"/>
        <end position="34"/>
    </location>
</feature>
<dbReference type="PANTHER" id="PTHR42790:SF2">
    <property type="entry name" value="AROMATIC AMINO ACID AMINOTRANSFERASE 2"/>
    <property type="match status" value="1"/>
</dbReference>
<dbReference type="PANTHER" id="PTHR42790">
    <property type="entry name" value="AMINOTRANSFERASE"/>
    <property type="match status" value="1"/>
</dbReference>
<comment type="caution">
    <text evidence="8">The sequence shown here is derived from an EMBL/GenBank/DDBJ whole genome shotgun (WGS) entry which is preliminary data.</text>
</comment>
<proteinExistence type="inferred from homology"/>
<dbReference type="GO" id="GO:0019878">
    <property type="term" value="P:lysine biosynthetic process via aminoadipic acid"/>
    <property type="evidence" value="ECO:0007669"/>
    <property type="project" value="TreeGrafter"/>
</dbReference>
<protein>
    <recommendedName>
        <fullName evidence="7">Aminotransferase class I/classII large domain-containing protein</fullName>
    </recommendedName>
</protein>
<comment type="cofactor">
    <cofactor evidence="1">
        <name>pyridoxal 5'-phosphate</name>
        <dbReference type="ChEBI" id="CHEBI:597326"/>
    </cofactor>
</comment>
<dbReference type="CDD" id="cd00609">
    <property type="entry name" value="AAT_like"/>
    <property type="match status" value="1"/>
</dbReference>
<evidence type="ECO:0000313" key="8">
    <source>
        <dbReference type="EMBL" id="TPX35729.1"/>
    </source>
</evidence>
<dbReference type="GO" id="GO:0030170">
    <property type="term" value="F:pyridoxal phosphate binding"/>
    <property type="evidence" value="ECO:0007669"/>
    <property type="project" value="InterPro"/>
</dbReference>
<dbReference type="InterPro" id="IPR050859">
    <property type="entry name" value="Class-I_PLP-dep_aminotransf"/>
</dbReference>
<dbReference type="RefSeq" id="XP_031026161.1">
    <property type="nucleotide sequence ID" value="XM_031167899.1"/>
</dbReference>
<dbReference type="GO" id="GO:0008793">
    <property type="term" value="F:aromatic-amino-acid transaminase activity"/>
    <property type="evidence" value="ECO:0007669"/>
    <property type="project" value="TreeGrafter"/>
</dbReference>
<feature type="region of interest" description="Disordered" evidence="6">
    <location>
        <begin position="77"/>
        <end position="109"/>
    </location>
</feature>
<dbReference type="InterPro" id="IPR004839">
    <property type="entry name" value="Aminotransferase_I/II_large"/>
</dbReference>
<accession>A0A507C982</accession>
<keyword evidence="4" id="KW-0808">Transferase</keyword>
<evidence type="ECO:0000259" key="7">
    <source>
        <dbReference type="Pfam" id="PF00155"/>
    </source>
</evidence>
<evidence type="ECO:0000313" key="9">
    <source>
        <dbReference type="Proteomes" id="UP000319731"/>
    </source>
</evidence>
<evidence type="ECO:0000256" key="4">
    <source>
        <dbReference type="ARBA" id="ARBA00022679"/>
    </source>
</evidence>
<keyword evidence="9" id="KW-1185">Reference proteome</keyword>
<dbReference type="GO" id="GO:0006571">
    <property type="term" value="P:tyrosine biosynthetic process"/>
    <property type="evidence" value="ECO:0007669"/>
    <property type="project" value="TreeGrafter"/>
</dbReference>
<reference evidence="8 9" key="1">
    <citation type="journal article" date="2019" name="Sci. Rep.">
        <title>Comparative genomics of chytrid fungi reveal insights into the obligate biotrophic and pathogenic lifestyle of Synchytrium endobioticum.</title>
        <authorList>
            <person name="van de Vossenberg B.T.L.H."/>
            <person name="Warris S."/>
            <person name="Nguyen H.D.T."/>
            <person name="van Gent-Pelzer M.P.E."/>
            <person name="Joly D.L."/>
            <person name="van de Geest H.C."/>
            <person name="Bonants P.J.M."/>
            <person name="Smith D.S."/>
            <person name="Levesque C.A."/>
            <person name="van der Lee T.A.J."/>
        </authorList>
    </citation>
    <scope>NUCLEOTIDE SEQUENCE [LARGE SCALE GENOMIC DNA]</scope>
    <source>
        <strain evidence="8 9">JEL517</strain>
    </source>
</reference>
<keyword evidence="3" id="KW-0032">Aminotransferase</keyword>
<evidence type="ECO:0000256" key="2">
    <source>
        <dbReference type="ARBA" id="ARBA00007441"/>
    </source>
</evidence>
<organism evidence="8 9">
    <name type="scientific">Synchytrium microbalum</name>
    <dbReference type="NCBI Taxonomy" id="1806994"/>
    <lineage>
        <taxon>Eukaryota</taxon>
        <taxon>Fungi</taxon>
        <taxon>Fungi incertae sedis</taxon>
        <taxon>Chytridiomycota</taxon>
        <taxon>Chytridiomycota incertae sedis</taxon>
        <taxon>Chytridiomycetes</taxon>
        <taxon>Synchytriales</taxon>
        <taxon>Synchytriaceae</taxon>
        <taxon>Synchytrium</taxon>
    </lineage>
</organism>
<comment type="similarity">
    <text evidence="2">Belongs to the class-I pyridoxal-phosphate-dependent aminotransferase family.</text>
</comment>
<dbReference type="GeneID" id="42003196"/>
<dbReference type="GO" id="GO:0047536">
    <property type="term" value="F:2-aminoadipate transaminase activity"/>
    <property type="evidence" value="ECO:0007669"/>
    <property type="project" value="TreeGrafter"/>
</dbReference>
<dbReference type="InterPro" id="IPR015421">
    <property type="entry name" value="PyrdxlP-dep_Trfase_major"/>
</dbReference>
<feature type="domain" description="Aminotransferase class I/classII large" evidence="7">
    <location>
        <begin position="127"/>
        <end position="493"/>
    </location>
</feature>
<dbReference type="Pfam" id="PF00155">
    <property type="entry name" value="Aminotran_1_2"/>
    <property type="match status" value="1"/>
</dbReference>
<gene>
    <name evidence="8" type="ORF">SmJEL517_g01971</name>
</gene>
<dbReference type="GO" id="GO:0009074">
    <property type="term" value="P:aromatic amino acid family catabolic process"/>
    <property type="evidence" value="ECO:0007669"/>
    <property type="project" value="TreeGrafter"/>
</dbReference>
<dbReference type="Proteomes" id="UP000319731">
    <property type="component" value="Unassembled WGS sequence"/>
</dbReference>
<dbReference type="OrthoDB" id="691673at2759"/>
<keyword evidence="5" id="KW-0663">Pyridoxal phosphate</keyword>
<dbReference type="InterPro" id="IPR015424">
    <property type="entry name" value="PyrdxlP-dep_Trfase"/>
</dbReference>
<evidence type="ECO:0000256" key="5">
    <source>
        <dbReference type="ARBA" id="ARBA00022898"/>
    </source>
</evidence>